<comment type="caution">
    <text evidence="1">The sequence shown here is derived from an EMBL/GenBank/DDBJ whole genome shotgun (WGS) entry which is preliminary data.</text>
</comment>
<evidence type="ECO:0000313" key="2">
    <source>
        <dbReference type="Proteomes" id="UP000887013"/>
    </source>
</evidence>
<organism evidence="1 2">
    <name type="scientific">Nephila pilipes</name>
    <name type="common">Giant wood spider</name>
    <name type="synonym">Nephila maculata</name>
    <dbReference type="NCBI Taxonomy" id="299642"/>
    <lineage>
        <taxon>Eukaryota</taxon>
        <taxon>Metazoa</taxon>
        <taxon>Ecdysozoa</taxon>
        <taxon>Arthropoda</taxon>
        <taxon>Chelicerata</taxon>
        <taxon>Arachnida</taxon>
        <taxon>Araneae</taxon>
        <taxon>Araneomorphae</taxon>
        <taxon>Entelegynae</taxon>
        <taxon>Araneoidea</taxon>
        <taxon>Nephilidae</taxon>
        <taxon>Nephila</taxon>
    </lineage>
</organism>
<gene>
    <name evidence="1" type="ORF">NPIL_563711</name>
</gene>
<accession>A0A8X6QBJ8</accession>
<proteinExistence type="predicted"/>
<reference evidence="1" key="1">
    <citation type="submission" date="2020-08" db="EMBL/GenBank/DDBJ databases">
        <title>Multicomponent nature underlies the extraordinary mechanical properties of spider dragline silk.</title>
        <authorList>
            <person name="Kono N."/>
            <person name="Nakamura H."/>
            <person name="Mori M."/>
            <person name="Yoshida Y."/>
            <person name="Ohtoshi R."/>
            <person name="Malay A.D."/>
            <person name="Moran D.A.P."/>
            <person name="Tomita M."/>
            <person name="Numata K."/>
            <person name="Arakawa K."/>
        </authorList>
    </citation>
    <scope>NUCLEOTIDE SEQUENCE</scope>
</reference>
<evidence type="ECO:0000313" key="1">
    <source>
        <dbReference type="EMBL" id="GFU05961.1"/>
    </source>
</evidence>
<dbReference type="Proteomes" id="UP000887013">
    <property type="component" value="Unassembled WGS sequence"/>
</dbReference>
<sequence length="95" mass="11032">MKRRRPRPPAPDTTCSVESWFLQAIGRHGDSEIDIWLATGWLLKMRSKGRVLFTPTYFCINSDIFKDYSDFTRISSQILSDGAMIVYEILYIHAE</sequence>
<name>A0A8X6QBJ8_NEPPI</name>
<dbReference type="AlphaFoldDB" id="A0A8X6QBJ8"/>
<dbReference type="EMBL" id="BMAW01028151">
    <property type="protein sequence ID" value="GFU05961.1"/>
    <property type="molecule type" value="Genomic_DNA"/>
</dbReference>
<protein>
    <submittedName>
        <fullName evidence="1">Uncharacterized protein</fullName>
    </submittedName>
</protein>
<keyword evidence="2" id="KW-1185">Reference proteome</keyword>